<dbReference type="AlphaFoldDB" id="A0A1G2KWY3"/>
<accession>A0A1G2KWY3</accession>
<dbReference type="Proteomes" id="UP000177811">
    <property type="component" value="Unassembled WGS sequence"/>
</dbReference>
<organism evidence="1 2">
    <name type="scientific">Candidatus Sungbacteria bacterium RIFCSPHIGHO2_02_FULL_51_29</name>
    <dbReference type="NCBI Taxonomy" id="1802273"/>
    <lineage>
        <taxon>Bacteria</taxon>
        <taxon>Candidatus Sungiibacteriota</taxon>
    </lineage>
</organism>
<evidence type="ECO:0000313" key="1">
    <source>
        <dbReference type="EMBL" id="OHA03956.1"/>
    </source>
</evidence>
<sequence length="226" mass="26268">MFAVVCATVVNKLEAALFHFHFGAYCASAFRTLHEPSKNEGLGGILERLFVVALSYRFAFIKKLFSDKRFVFMRILSALVSHQAVVERILQNVCDHTYRKRFAIFTLEPVSEHLLTQNMMRAIARCVKLKHFCDKRTIVLIRHNILFIFGCRDVLVALRCFAWPFVIFKLLPNASLHIIGQAIKILLCEKNFCFPHKHLITRGFLVDEKAVFYKMDFKPFVEPHFV</sequence>
<reference evidence="1 2" key="1">
    <citation type="journal article" date="2016" name="Nat. Commun.">
        <title>Thousands of microbial genomes shed light on interconnected biogeochemical processes in an aquifer system.</title>
        <authorList>
            <person name="Anantharaman K."/>
            <person name="Brown C.T."/>
            <person name="Hug L.A."/>
            <person name="Sharon I."/>
            <person name="Castelle C.J."/>
            <person name="Probst A.J."/>
            <person name="Thomas B.C."/>
            <person name="Singh A."/>
            <person name="Wilkins M.J."/>
            <person name="Karaoz U."/>
            <person name="Brodie E.L."/>
            <person name="Williams K.H."/>
            <person name="Hubbard S.S."/>
            <person name="Banfield J.F."/>
        </authorList>
    </citation>
    <scope>NUCLEOTIDE SEQUENCE [LARGE SCALE GENOMIC DNA]</scope>
</reference>
<name>A0A1G2KWY3_9BACT</name>
<comment type="caution">
    <text evidence="1">The sequence shown here is derived from an EMBL/GenBank/DDBJ whole genome shotgun (WGS) entry which is preliminary data.</text>
</comment>
<proteinExistence type="predicted"/>
<protein>
    <submittedName>
        <fullName evidence="1">Uncharacterized protein</fullName>
    </submittedName>
</protein>
<gene>
    <name evidence="1" type="ORF">A3C16_01000</name>
</gene>
<dbReference type="EMBL" id="MHQL01000004">
    <property type="protein sequence ID" value="OHA03956.1"/>
    <property type="molecule type" value="Genomic_DNA"/>
</dbReference>
<evidence type="ECO:0000313" key="2">
    <source>
        <dbReference type="Proteomes" id="UP000177811"/>
    </source>
</evidence>